<gene>
    <name evidence="1" type="ORF">I0Q91_14105</name>
</gene>
<proteinExistence type="predicted"/>
<dbReference type="Proteomes" id="UP000621436">
    <property type="component" value="Unassembled WGS sequence"/>
</dbReference>
<dbReference type="EMBL" id="JADPIE010000012">
    <property type="protein sequence ID" value="MBF8438210.1"/>
    <property type="molecule type" value="Genomic_DNA"/>
</dbReference>
<dbReference type="AlphaFoldDB" id="A0A931AWQ2"/>
<sequence>MTELHSFLQDYLEEYDFSQVVELDRLKEKHGSHGMGQGERRHTAFKEMADLFWSESYPKVKDLKIQAGVHNSIAYSTIIRSFMNEKYQEFLRNFWLRNLSKEELAAKYRINERYIEDIILVARINLEQYQNPNSYCPCASSQFIIYRNHKTSEFFLICRDCKDVHHTTETLISKDLADSFIEAEKKLDKDFSNHLKDAEDQIEDKYCPNCQVDSLSINDISYDNYTYKIICNQCRHSWDYLDKFLDDHKQFQQRAAMMIKIKDKEKEYLEEKLASKDDSDEDSNLDQLIIKKEQLIDKEEYLKVINYLFKRRKDLGSVWTELYKNIKKCNQVEAKLLQAILDEFNEREYKNSTWSIKSDEISLEIADIYYDKTDVDDPLIIHLYKKTGLLNIRKILRGLMAKNLIACSEEENILSILPVLLDNQDQILKNFEPQDIANEIKFLVYSRNNFSCYNCGSDDKLLKIAYLTLDHDKNNLNSMVPVCNTCYSDVTENQVLIDGTAVFAVQDDNNEDKTSISWEFLKSYIPEFVVEEYATYCHRDHLENYDEEKMIKAYARTIFNLTEKQDGIKNVGGFFSYSKTILEEDNDIYINKWMKENCNLDYWLERLAA</sequence>
<keyword evidence="2" id="KW-1185">Reference proteome</keyword>
<organism evidence="1 2">
    <name type="scientific">Halonatronomonas betaini</name>
    <dbReference type="NCBI Taxonomy" id="2778430"/>
    <lineage>
        <taxon>Bacteria</taxon>
        <taxon>Bacillati</taxon>
        <taxon>Bacillota</taxon>
        <taxon>Clostridia</taxon>
        <taxon>Halanaerobiales</taxon>
        <taxon>Halarsenatibacteraceae</taxon>
        <taxon>Halonatronomonas</taxon>
    </lineage>
</organism>
<name>A0A931AWQ2_9FIRM</name>
<protein>
    <submittedName>
        <fullName evidence="1">Uncharacterized protein</fullName>
    </submittedName>
</protein>
<comment type="caution">
    <text evidence="1">The sequence shown here is derived from an EMBL/GenBank/DDBJ whole genome shotgun (WGS) entry which is preliminary data.</text>
</comment>
<accession>A0A931AWQ2</accession>
<evidence type="ECO:0000313" key="2">
    <source>
        <dbReference type="Proteomes" id="UP000621436"/>
    </source>
</evidence>
<evidence type="ECO:0000313" key="1">
    <source>
        <dbReference type="EMBL" id="MBF8438210.1"/>
    </source>
</evidence>
<reference evidence="1" key="1">
    <citation type="submission" date="2020-11" db="EMBL/GenBank/DDBJ databases">
        <title>Halonatronomonas betainensis gen. nov., sp. nov. a novel haloalkaliphilic representative of the family Halanaerobiacae capable of betaine degradation.</title>
        <authorList>
            <person name="Boltyanskaya Y."/>
            <person name="Kevbrin V."/>
            <person name="Detkova E."/>
            <person name="Grouzdev D.S."/>
            <person name="Koziaeva V."/>
            <person name="Zhilina T."/>
        </authorList>
    </citation>
    <scope>NUCLEOTIDE SEQUENCE</scope>
    <source>
        <strain evidence="1">Z-7014</strain>
    </source>
</reference>
<dbReference type="RefSeq" id="WP_270455316.1">
    <property type="nucleotide sequence ID" value="NZ_JADPIE010000012.1"/>
</dbReference>